<dbReference type="OrthoDB" id="191189at2"/>
<dbReference type="Gene3D" id="3.30.530.20">
    <property type="match status" value="1"/>
</dbReference>
<dbReference type="EMBL" id="FRAP01000004">
    <property type="protein sequence ID" value="SHK26859.1"/>
    <property type="molecule type" value="Genomic_DNA"/>
</dbReference>
<dbReference type="InterPro" id="IPR023393">
    <property type="entry name" value="START-like_dom_sf"/>
</dbReference>
<accession>A0A1M6R308</accession>
<keyword evidence="2" id="KW-1185">Reference proteome</keyword>
<dbReference type="STRING" id="1848.SAMN05443637_104158"/>
<dbReference type="Pfam" id="PF10604">
    <property type="entry name" value="Polyketide_cyc2"/>
    <property type="match status" value="1"/>
</dbReference>
<dbReference type="SUPFAM" id="SSF55961">
    <property type="entry name" value="Bet v1-like"/>
    <property type="match status" value="1"/>
</dbReference>
<dbReference type="Proteomes" id="UP000184363">
    <property type="component" value="Unassembled WGS sequence"/>
</dbReference>
<dbReference type="RefSeq" id="WP_073456113.1">
    <property type="nucleotide sequence ID" value="NZ_CALGVN010000052.1"/>
</dbReference>
<protein>
    <submittedName>
        <fullName evidence="1">Carbon monoxide dehydrogenase subunit G</fullName>
    </submittedName>
</protein>
<name>A0A1M6R308_PSETH</name>
<sequence length="142" mass="15704">MEFTHTLHVAAPVQRLHAALVDVEAWPRWTPSITSVRRLDDGPLAVGSRAEVRQPKLPKAVWTVTRLDDGGMVWESTGPGVRTIGEHLIEPDGEGTRLTLRLVQEGPIGRLIGRVYGGLTRRYLSLEAEGFRRCCTEGEPAQ</sequence>
<evidence type="ECO:0000313" key="1">
    <source>
        <dbReference type="EMBL" id="SHK26859.1"/>
    </source>
</evidence>
<organism evidence="1 2">
    <name type="scientific">Pseudonocardia thermophila</name>
    <dbReference type="NCBI Taxonomy" id="1848"/>
    <lineage>
        <taxon>Bacteria</taxon>
        <taxon>Bacillati</taxon>
        <taxon>Actinomycetota</taxon>
        <taxon>Actinomycetes</taxon>
        <taxon>Pseudonocardiales</taxon>
        <taxon>Pseudonocardiaceae</taxon>
        <taxon>Pseudonocardia</taxon>
    </lineage>
</organism>
<reference evidence="1 2" key="1">
    <citation type="submission" date="2016-11" db="EMBL/GenBank/DDBJ databases">
        <authorList>
            <person name="Jaros S."/>
            <person name="Januszkiewicz K."/>
            <person name="Wedrychowicz H."/>
        </authorList>
    </citation>
    <scope>NUCLEOTIDE SEQUENCE [LARGE SCALE GENOMIC DNA]</scope>
    <source>
        <strain evidence="1 2">DSM 43832</strain>
    </source>
</reference>
<dbReference type="AlphaFoldDB" id="A0A1M6R308"/>
<dbReference type="InterPro" id="IPR019587">
    <property type="entry name" value="Polyketide_cyclase/dehydratase"/>
</dbReference>
<gene>
    <name evidence="1" type="ORF">SAMN05443637_104158</name>
</gene>
<proteinExistence type="predicted"/>
<evidence type="ECO:0000313" key="2">
    <source>
        <dbReference type="Proteomes" id="UP000184363"/>
    </source>
</evidence>